<comment type="caution">
    <text evidence="3">The sequence shown here is derived from an EMBL/GenBank/DDBJ whole genome shotgun (WGS) entry which is preliminary data.</text>
</comment>
<evidence type="ECO:0000313" key="3">
    <source>
        <dbReference type="EMBL" id="MQY02262.1"/>
    </source>
</evidence>
<reference evidence="3 4" key="1">
    <citation type="submission" date="2019-10" db="EMBL/GenBank/DDBJ databases">
        <title>Actinomadura rubteroloni sp. nov. and Actinomadura macrotermitis sp. nov., isolated from the gut of fungus growing-termite Macrotermes natalensis.</title>
        <authorList>
            <person name="Benndorf R."/>
            <person name="Martin K."/>
            <person name="Kuefner M."/>
            <person name="De Beer W."/>
            <person name="Kaster A.-K."/>
            <person name="Vollmers J."/>
            <person name="Poulsen M."/>
            <person name="Beemelmanns C."/>
        </authorList>
    </citation>
    <scope>NUCLEOTIDE SEQUENCE [LARGE SCALE GENOMIC DNA]</scope>
    <source>
        <strain evidence="3 4">RB68</strain>
    </source>
</reference>
<evidence type="ECO:0000256" key="1">
    <source>
        <dbReference type="SAM" id="MobiDB-lite"/>
    </source>
</evidence>
<sequence>MAVPISSRTVIEARDTDAAPAASGGRQDRPGRKGPGPKVLIGGAAALVVALAVVAGVVLLGGGGEKKKPAGPANGAQISPVAYTPDYDGEGMAKLARRDADARPFTADEVFGADAKALKGGGYAYTLAASDVASDCKSVTWGARLQEDLAKHGCSQIARGSYVSQDKRYVGQFIAINMQDQDGVRQILRVLDPATSSGFVLPLAAPGAPAFTKGFSAAYAKTFGHYAVVSWVQRAGGADPANLTEAINASIPIEGPADFVWARLQMVSGK</sequence>
<dbReference type="AlphaFoldDB" id="A0A7K0BN10"/>
<accession>A0A7K0BN10</accession>
<gene>
    <name evidence="3" type="ORF">ACRB68_02920</name>
</gene>
<organism evidence="3 4">
    <name type="scientific">Actinomadura macrotermitis</name>
    <dbReference type="NCBI Taxonomy" id="2585200"/>
    <lineage>
        <taxon>Bacteria</taxon>
        <taxon>Bacillati</taxon>
        <taxon>Actinomycetota</taxon>
        <taxon>Actinomycetes</taxon>
        <taxon>Streptosporangiales</taxon>
        <taxon>Thermomonosporaceae</taxon>
        <taxon>Actinomadura</taxon>
    </lineage>
</organism>
<protein>
    <submittedName>
        <fullName evidence="3">Uncharacterized protein</fullName>
    </submittedName>
</protein>
<feature type="region of interest" description="Disordered" evidence="1">
    <location>
        <begin position="1"/>
        <end position="37"/>
    </location>
</feature>
<keyword evidence="2" id="KW-0472">Membrane</keyword>
<name>A0A7K0BN10_9ACTN</name>
<evidence type="ECO:0000313" key="4">
    <source>
        <dbReference type="Proteomes" id="UP000487268"/>
    </source>
</evidence>
<evidence type="ECO:0000256" key="2">
    <source>
        <dbReference type="SAM" id="Phobius"/>
    </source>
</evidence>
<feature type="transmembrane region" description="Helical" evidence="2">
    <location>
        <begin position="39"/>
        <end position="60"/>
    </location>
</feature>
<keyword evidence="2" id="KW-0812">Transmembrane</keyword>
<proteinExistence type="predicted"/>
<dbReference type="Proteomes" id="UP000487268">
    <property type="component" value="Unassembled WGS sequence"/>
</dbReference>
<keyword evidence="4" id="KW-1185">Reference proteome</keyword>
<keyword evidence="2" id="KW-1133">Transmembrane helix</keyword>
<dbReference type="EMBL" id="WEGH01000001">
    <property type="protein sequence ID" value="MQY02262.1"/>
    <property type="molecule type" value="Genomic_DNA"/>
</dbReference>